<dbReference type="EMBL" id="JAQQLF010000009">
    <property type="protein sequence ID" value="MDC7717224.1"/>
    <property type="molecule type" value="Genomic_DNA"/>
</dbReference>
<gene>
    <name evidence="1" type="ORF">PQU95_08355</name>
</gene>
<comment type="caution">
    <text evidence="1">The sequence shown here is derived from an EMBL/GenBank/DDBJ whole genome shotgun (WGS) entry which is preliminary data.</text>
</comment>
<reference evidence="1 2" key="1">
    <citation type="submission" date="2023-01" db="EMBL/GenBank/DDBJ databases">
        <title>Novel species of the genus Vogesella isolated from rivers.</title>
        <authorList>
            <person name="Lu H."/>
        </authorList>
    </citation>
    <scope>NUCLEOTIDE SEQUENCE [LARGE SCALE GENOMIC DNA]</scope>
    <source>
        <strain evidence="1 2">DC21W</strain>
    </source>
</reference>
<sequence length="74" mass="8180">MGNLNWYAGLREQAAYQQAAAMLKAIEEHKQAIARLETSLATLGDIVDLARVDRMAAQLLVEERLSISDHKQSG</sequence>
<accession>A0ABT5IXD4</accession>
<dbReference type="RefSeq" id="WP_227304783.1">
    <property type="nucleotide sequence ID" value="NZ_JAQQLF010000009.1"/>
</dbReference>
<keyword evidence="2" id="KW-1185">Reference proteome</keyword>
<evidence type="ECO:0000313" key="1">
    <source>
        <dbReference type="EMBL" id="MDC7717224.1"/>
    </source>
</evidence>
<organism evidence="1 2">
    <name type="scientific">Vogesella aquatica</name>
    <dbReference type="NCBI Taxonomy" id="2984206"/>
    <lineage>
        <taxon>Bacteria</taxon>
        <taxon>Pseudomonadati</taxon>
        <taxon>Pseudomonadota</taxon>
        <taxon>Betaproteobacteria</taxon>
        <taxon>Neisseriales</taxon>
        <taxon>Chromobacteriaceae</taxon>
        <taxon>Vogesella</taxon>
    </lineage>
</organism>
<evidence type="ECO:0000313" key="2">
    <source>
        <dbReference type="Proteomes" id="UP001219956"/>
    </source>
</evidence>
<dbReference type="Proteomes" id="UP001219956">
    <property type="component" value="Unassembled WGS sequence"/>
</dbReference>
<protein>
    <submittedName>
        <fullName evidence="1">Uncharacterized protein</fullName>
    </submittedName>
</protein>
<proteinExistence type="predicted"/>
<name>A0ABT5IXD4_9NEIS</name>